<dbReference type="Proteomes" id="UP000245166">
    <property type="component" value="Unassembled WGS sequence"/>
</dbReference>
<comment type="caution">
    <text evidence="2">The sequence shown here is derived from an EMBL/GenBank/DDBJ whole genome shotgun (WGS) entry which is preliminary data.</text>
</comment>
<keyword evidence="3" id="KW-1185">Reference proteome</keyword>
<dbReference type="InterPro" id="IPR044992">
    <property type="entry name" value="ChyE-like"/>
</dbReference>
<dbReference type="SUPFAM" id="SSF52317">
    <property type="entry name" value="Class I glutamine amidotransferase-like"/>
    <property type="match status" value="1"/>
</dbReference>
<keyword evidence="2" id="KW-0315">Glutamine amidotransferase</keyword>
<dbReference type="Gene3D" id="3.40.50.880">
    <property type="match status" value="1"/>
</dbReference>
<evidence type="ECO:0000313" key="2">
    <source>
        <dbReference type="EMBL" id="PWD50652.1"/>
    </source>
</evidence>
<sequence length="242" mass="26382">MRQFVLLASRQLDGVADEEYAAFCRFMDLPPERLRRVRLEQGPLPDLDLDTVAGVVVGGSPFTSSDPEETKSDVQLRVEREIGDLLVEICDRDLPFLGACYGVGTLGVHLGGVVDTTFGEPAGAVPVTLTDEGRSDPLLAGMPTTFEAYVGHKEALREAPPGSVLLASSPTAPVQMLRYRRNVYATQFHPELDAEGIVSRLLAYRHEGYFDPAEVDAVVARVRSANVIHTGRILKRFAALYG</sequence>
<dbReference type="InterPro" id="IPR029062">
    <property type="entry name" value="Class_I_gatase-like"/>
</dbReference>
<dbReference type="OrthoDB" id="5196541at2"/>
<gene>
    <name evidence="2" type="ORF">C8046_08280</name>
</gene>
<dbReference type="PANTHER" id="PTHR42695">
    <property type="entry name" value="GLUTAMINE AMIDOTRANSFERASE YLR126C-RELATED"/>
    <property type="match status" value="1"/>
</dbReference>
<dbReference type="EMBL" id="PYHR01000002">
    <property type="protein sequence ID" value="PWD50652.1"/>
    <property type="molecule type" value="Genomic_DNA"/>
</dbReference>
<name>A0A2U1ZUQ6_9MICO</name>
<dbReference type="Pfam" id="PF00117">
    <property type="entry name" value="GATase"/>
    <property type="match status" value="1"/>
</dbReference>
<evidence type="ECO:0000259" key="1">
    <source>
        <dbReference type="Pfam" id="PF00117"/>
    </source>
</evidence>
<dbReference type="GO" id="GO:0005829">
    <property type="term" value="C:cytosol"/>
    <property type="evidence" value="ECO:0007669"/>
    <property type="project" value="TreeGrafter"/>
</dbReference>
<keyword evidence="2" id="KW-0436">Ligase</keyword>
<dbReference type="PROSITE" id="PS51273">
    <property type="entry name" value="GATASE_TYPE_1"/>
    <property type="match status" value="1"/>
</dbReference>
<dbReference type="GO" id="GO:0003922">
    <property type="term" value="F:GMP synthase (glutamine-hydrolyzing) activity"/>
    <property type="evidence" value="ECO:0007669"/>
    <property type="project" value="UniProtKB-EC"/>
</dbReference>
<dbReference type="RefSeq" id="WP_109229033.1">
    <property type="nucleotide sequence ID" value="NZ_PYHR01000002.1"/>
</dbReference>
<evidence type="ECO:0000313" key="3">
    <source>
        <dbReference type="Proteomes" id="UP000245166"/>
    </source>
</evidence>
<dbReference type="NCBIfam" id="NF005743">
    <property type="entry name" value="PRK07567.1"/>
    <property type="match status" value="1"/>
</dbReference>
<dbReference type="PANTHER" id="PTHR42695:SF5">
    <property type="entry name" value="GLUTAMINE AMIDOTRANSFERASE YLR126C-RELATED"/>
    <property type="match status" value="1"/>
</dbReference>
<feature type="domain" description="Glutamine amidotransferase" evidence="1">
    <location>
        <begin position="53"/>
        <end position="193"/>
    </location>
</feature>
<accession>A0A2U1ZUQ6</accession>
<dbReference type="EC" id="6.3.5.2" evidence="2"/>
<protein>
    <submittedName>
        <fullName evidence="2">Glutamine amidotransferase</fullName>
        <ecNumber evidence="2">6.3.5.2</ecNumber>
    </submittedName>
</protein>
<reference evidence="2 3" key="1">
    <citation type="submission" date="2018-03" db="EMBL/GenBank/DDBJ databases">
        <title>Genome assembly of novel Miniimonas species PCH200.</title>
        <authorList>
            <person name="Thakur V."/>
            <person name="Kumar V."/>
            <person name="Singh D."/>
        </authorList>
    </citation>
    <scope>NUCLEOTIDE SEQUENCE [LARGE SCALE GENOMIC DNA]</scope>
    <source>
        <strain evidence="2 3">PCH200</strain>
    </source>
</reference>
<proteinExistence type="predicted"/>
<dbReference type="InterPro" id="IPR017926">
    <property type="entry name" value="GATASE"/>
</dbReference>
<dbReference type="CDD" id="cd01741">
    <property type="entry name" value="GATase1_1"/>
    <property type="match status" value="1"/>
</dbReference>
<organism evidence="2 3">
    <name type="scientific">Serinibacter arcticus</name>
    <dbReference type="NCBI Taxonomy" id="1655435"/>
    <lineage>
        <taxon>Bacteria</taxon>
        <taxon>Bacillati</taxon>
        <taxon>Actinomycetota</taxon>
        <taxon>Actinomycetes</taxon>
        <taxon>Micrococcales</taxon>
        <taxon>Beutenbergiaceae</taxon>
        <taxon>Serinibacter</taxon>
    </lineage>
</organism>
<dbReference type="AlphaFoldDB" id="A0A2U1ZUQ6"/>